<name>A0A2G4YPU4_9PROT</name>
<dbReference type="SUPFAM" id="SSF53681">
    <property type="entry name" value="Aspartate/glutamate racemase"/>
    <property type="match status" value="2"/>
</dbReference>
<evidence type="ECO:0000313" key="3">
    <source>
        <dbReference type="EMBL" id="PHZ84317.1"/>
    </source>
</evidence>
<dbReference type="Pfam" id="PF01177">
    <property type="entry name" value="Asp_Glu_race"/>
    <property type="match status" value="1"/>
</dbReference>
<dbReference type="InterPro" id="IPR015942">
    <property type="entry name" value="Asp/Glu/hydantoin_racemase"/>
</dbReference>
<dbReference type="PANTHER" id="PTHR21198:SF7">
    <property type="entry name" value="ASPARTATE-GLUTAMATE RACEMASE FAMILY"/>
    <property type="match status" value="1"/>
</dbReference>
<keyword evidence="4" id="KW-1185">Reference proteome</keyword>
<dbReference type="PANTHER" id="PTHR21198">
    <property type="entry name" value="GLUTAMATE RACEMASE"/>
    <property type="match status" value="1"/>
</dbReference>
<dbReference type="NCBIfam" id="TIGR00035">
    <property type="entry name" value="asp_race"/>
    <property type="match status" value="1"/>
</dbReference>
<comment type="caution">
    <text evidence="3">The sequence shown here is derived from an EMBL/GenBank/DDBJ whole genome shotgun (WGS) entry which is preliminary data.</text>
</comment>
<evidence type="ECO:0000256" key="1">
    <source>
        <dbReference type="ARBA" id="ARBA00007847"/>
    </source>
</evidence>
<dbReference type="InterPro" id="IPR001920">
    <property type="entry name" value="Asp/Glu_race"/>
</dbReference>
<dbReference type="FunCoup" id="A0A2G4YPU4">
    <property type="interactions" value="102"/>
</dbReference>
<evidence type="ECO:0000313" key="4">
    <source>
        <dbReference type="Proteomes" id="UP000229730"/>
    </source>
</evidence>
<dbReference type="AlphaFoldDB" id="A0A2G4YPU4"/>
<dbReference type="Gene3D" id="3.40.50.1860">
    <property type="match status" value="2"/>
</dbReference>
<keyword evidence="2" id="KW-0413">Isomerase</keyword>
<dbReference type="RefSeq" id="WP_099473142.1">
    <property type="nucleotide sequence ID" value="NZ_CP041025.1"/>
</dbReference>
<dbReference type="EMBL" id="PDEM01000024">
    <property type="protein sequence ID" value="PHZ84317.1"/>
    <property type="molecule type" value="Genomic_DNA"/>
</dbReference>
<accession>A0A2G4YPU4</accession>
<proteinExistence type="inferred from homology"/>
<dbReference type="PROSITE" id="PS00924">
    <property type="entry name" value="ASP_GLU_RACEMASE_2"/>
    <property type="match status" value="1"/>
</dbReference>
<reference evidence="3 4" key="1">
    <citation type="submission" date="2017-10" db="EMBL/GenBank/DDBJ databases">
        <title>Frigbacter circumglobatus gen. nov. sp. nov., isolated from sediment cultured in situ.</title>
        <authorList>
            <person name="Zhao Z."/>
        </authorList>
    </citation>
    <scope>NUCLEOTIDE SEQUENCE [LARGE SCALE GENOMIC DNA]</scope>
    <source>
        <strain evidence="3 4">ZYL</strain>
    </source>
</reference>
<dbReference type="InParanoid" id="A0A2G4YPU4"/>
<dbReference type="InterPro" id="IPR004380">
    <property type="entry name" value="Asp_race"/>
</dbReference>
<dbReference type="InterPro" id="IPR033134">
    <property type="entry name" value="Asp/Glu_racemase_AS_2"/>
</dbReference>
<evidence type="ECO:0000256" key="2">
    <source>
        <dbReference type="ARBA" id="ARBA00023235"/>
    </source>
</evidence>
<dbReference type="Proteomes" id="UP000229730">
    <property type="component" value="Unassembled WGS sequence"/>
</dbReference>
<organism evidence="3 4">
    <name type="scientific">Paremcibacter congregatus</name>
    <dbReference type="NCBI Taxonomy" id="2043170"/>
    <lineage>
        <taxon>Bacteria</taxon>
        <taxon>Pseudomonadati</taxon>
        <taxon>Pseudomonadota</taxon>
        <taxon>Alphaproteobacteria</taxon>
        <taxon>Emcibacterales</taxon>
        <taxon>Emcibacteraceae</taxon>
        <taxon>Paremcibacter</taxon>
    </lineage>
</organism>
<gene>
    <name evidence="3" type="ORF">CRD36_10895</name>
</gene>
<dbReference type="OrthoDB" id="9803739at2"/>
<sequence>MQKFGLIGGTSWYSTIDYYRGINHSVNITFGNNTNPPLMVTTMNQKVIHDLEKADDWGGVAKMLITAGLDFQSVGVKAVALCANTTHHVYDQLQAALNIPVLHIADAVGKVIAAQGWKKVGLLGTVYTMEGDFVRGRLNEKFAVETLVPEKADRDRMQHYLYEEMSHGVFSPEAQDYFARLIAAFKAEGAEAVILGCTEYPILLRDTEVCLPKIDSTECHVKDIVQFILSDELAH</sequence>
<comment type="similarity">
    <text evidence="1">Belongs to the aspartate/glutamate racemases family.</text>
</comment>
<protein>
    <submittedName>
        <fullName evidence="3">Aspartate/glutamate racemase</fullName>
    </submittedName>
</protein>
<dbReference type="GO" id="GO:0047661">
    <property type="term" value="F:amino-acid racemase activity"/>
    <property type="evidence" value="ECO:0007669"/>
    <property type="project" value="InterPro"/>
</dbReference>